<protein>
    <recommendedName>
        <fullName evidence="2">Ditrans,polycis-undecaprenyl-diphosphate synthase ((2E,6E)-farnesyl-diphosphate specific)</fullName>
        <ecNumber evidence="2">2.5.1.31</ecNumber>
    </recommendedName>
    <alternativeName>
        <fullName evidence="2">Ditrans,polycis-undecaprenylcistransferase</fullName>
    </alternativeName>
    <alternativeName>
        <fullName evidence="2">Undecaprenyl diphosphate synthase</fullName>
        <shortName evidence="2">UDS</shortName>
    </alternativeName>
    <alternativeName>
        <fullName evidence="2">Undecaprenyl pyrophosphate synthase</fullName>
        <shortName evidence="2">UPP synthase</shortName>
    </alternativeName>
</protein>
<comment type="cofactor">
    <cofactor evidence="2">
        <name>Mg(2+)</name>
        <dbReference type="ChEBI" id="CHEBI:18420"/>
    </cofactor>
    <text evidence="2">Binds 2 magnesium ions per subunit.</text>
</comment>
<evidence type="ECO:0000256" key="2">
    <source>
        <dbReference type="HAMAP-Rule" id="MF_01139"/>
    </source>
</evidence>
<dbReference type="Pfam" id="PF01255">
    <property type="entry name" value="Prenyltransf"/>
    <property type="match status" value="1"/>
</dbReference>
<feature type="binding site" evidence="2">
    <location>
        <position position="39"/>
    </location>
    <ligand>
        <name>substrate</name>
    </ligand>
</feature>
<comment type="function">
    <text evidence="2">Catalyzes the sequential condensation of isopentenyl diphosphate (IPP) with (2E,6E)-farnesyl diphosphate (E,E-FPP) to yield (2Z,6Z,10Z,14Z,18Z,22Z,26Z,30Z,34E,38E)-undecaprenyl diphosphate (di-trans,octa-cis-UPP). UPP is the precursor of glycosyl carrier lipid in the biosynthesis of bacterial cell wall polysaccharide components such as peptidoglycan and lipopolysaccharide.</text>
</comment>
<dbReference type="AlphaFoldDB" id="A0A4Y8UNX6"/>
<dbReference type="FunFam" id="3.40.1180.10:FF:000001">
    <property type="entry name" value="(2E,6E)-farnesyl-diphosphate-specific ditrans,polycis-undecaprenyl-diphosphate synthase"/>
    <property type="match status" value="1"/>
</dbReference>
<dbReference type="CDD" id="cd00475">
    <property type="entry name" value="Cis_IPPS"/>
    <property type="match status" value="1"/>
</dbReference>
<comment type="catalytic activity">
    <reaction evidence="2">
        <text>8 isopentenyl diphosphate + (2E,6E)-farnesyl diphosphate = di-trans,octa-cis-undecaprenyl diphosphate + 8 diphosphate</text>
        <dbReference type="Rhea" id="RHEA:27551"/>
        <dbReference type="ChEBI" id="CHEBI:33019"/>
        <dbReference type="ChEBI" id="CHEBI:58405"/>
        <dbReference type="ChEBI" id="CHEBI:128769"/>
        <dbReference type="ChEBI" id="CHEBI:175763"/>
        <dbReference type="EC" id="2.5.1.31"/>
    </reaction>
</comment>
<feature type="binding site" evidence="2">
    <location>
        <position position="208"/>
    </location>
    <ligand>
        <name>Mg(2+)</name>
        <dbReference type="ChEBI" id="CHEBI:18420"/>
    </ligand>
</feature>
<feature type="binding site" evidence="2">
    <location>
        <begin position="23"/>
        <end position="26"/>
    </location>
    <ligand>
        <name>substrate</name>
    </ligand>
</feature>
<dbReference type="PANTHER" id="PTHR10291:SF0">
    <property type="entry name" value="DEHYDRODOLICHYL DIPHOSPHATE SYNTHASE 2"/>
    <property type="match status" value="1"/>
</dbReference>
<organism evidence="3 4">
    <name type="scientific">Gammaproteobacteria bacterium LSUCC0057</name>
    <dbReference type="NCBI Taxonomy" id="2559237"/>
    <lineage>
        <taxon>Bacteria</taxon>
        <taxon>Pseudomonadati</taxon>
        <taxon>Pseudomonadota</taxon>
        <taxon>Gammaproteobacteria</taxon>
        <taxon>Cellvibrionales</taxon>
        <taxon>Porticoccaceae</taxon>
        <taxon>SAR92 clade</taxon>
    </lineage>
</organism>
<feature type="binding site" evidence="2">
    <location>
        <position position="22"/>
    </location>
    <ligand>
        <name>Mg(2+)</name>
        <dbReference type="ChEBI" id="CHEBI:18420"/>
    </ligand>
</feature>
<evidence type="ECO:0000256" key="1">
    <source>
        <dbReference type="ARBA" id="ARBA00022679"/>
    </source>
</evidence>
<keyword evidence="2" id="KW-0460">Magnesium</keyword>
<dbReference type="GO" id="GO:0000287">
    <property type="term" value="F:magnesium ion binding"/>
    <property type="evidence" value="ECO:0007669"/>
    <property type="project" value="UniProtKB-UniRule"/>
</dbReference>
<name>A0A4Y8UNX6_9GAMM</name>
<feature type="binding site" evidence="2">
    <location>
        <position position="71"/>
    </location>
    <ligand>
        <name>substrate</name>
    </ligand>
</feature>
<feature type="binding site" evidence="2">
    <location>
        <position position="189"/>
    </location>
    <ligand>
        <name>substrate</name>
    </ligand>
</feature>
<evidence type="ECO:0000313" key="3">
    <source>
        <dbReference type="EMBL" id="TFH69339.1"/>
    </source>
</evidence>
<comment type="similarity">
    <text evidence="2">Belongs to the UPP synthase family.</text>
</comment>
<dbReference type="GO" id="GO:0008834">
    <property type="term" value="F:ditrans,polycis-undecaprenyl-diphosphate synthase [(2E,6E)-farnesyl-diphosphate specific] activity"/>
    <property type="evidence" value="ECO:0007669"/>
    <property type="project" value="UniProtKB-UniRule"/>
</dbReference>
<dbReference type="OrthoDB" id="4191603at2"/>
<proteinExistence type="inferred from homology"/>
<dbReference type="InterPro" id="IPR036424">
    <property type="entry name" value="UPP_synth-like_sf"/>
</dbReference>
<dbReference type="HAMAP" id="MF_01139">
    <property type="entry name" value="ISPT"/>
    <property type="match status" value="1"/>
</dbReference>
<dbReference type="Proteomes" id="UP000298133">
    <property type="component" value="Unassembled WGS sequence"/>
</dbReference>
<feature type="binding site" evidence="2">
    <location>
        <position position="27"/>
    </location>
    <ligand>
        <name>substrate</name>
    </ligand>
</feature>
<feature type="active site" evidence="2">
    <location>
        <position position="22"/>
    </location>
</feature>
<evidence type="ECO:0000313" key="4">
    <source>
        <dbReference type="Proteomes" id="UP000298133"/>
    </source>
</evidence>
<feature type="binding site" evidence="2">
    <location>
        <position position="73"/>
    </location>
    <ligand>
        <name>substrate</name>
    </ligand>
</feature>
<dbReference type="EMBL" id="SPIA01000001">
    <property type="protein sequence ID" value="TFH69339.1"/>
    <property type="molecule type" value="Genomic_DNA"/>
</dbReference>
<keyword evidence="2" id="KW-0479">Metal-binding</keyword>
<dbReference type="EC" id="2.5.1.31" evidence="2"/>
<dbReference type="PANTHER" id="PTHR10291">
    <property type="entry name" value="DEHYDRODOLICHYL DIPHOSPHATE SYNTHASE FAMILY MEMBER"/>
    <property type="match status" value="1"/>
</dbReference>
<dbReference type="GO" id="GO:0008360">
    <property type="term" value="P:regulation of cell shape"/>
    <property type="evidence" value="ECO:0007669"/>
    <property type="project" value="UniProtKB-KW"/>
</dbReference>
<dbReference type="GO" id="GO:0005829">
    <property type="term" value="C:cytosol"/>
    <property type="evidence" value="ECO:0007669"/>
    <property type="project" value="TreeGrafter"/>
</dbReference>
<comment type="subunit">
    <text evidence="2">Homodimer.</text>
</comment>
<dbReference type="NCBIfam" id="TIGR00055">
    <property type="entry name" value="uppS"/>
    <property type="match status" value="1"/>
</dbReference>
<keyword evidence="2" id="KW-0961">Cell wall biogenesis/degradation</keyword>
<feature type="binding site" evidence="2">
    <location>
        <begin position="67"/>
        <end position="69"/>
    </location>
    <ligand>
        <name>substrate</name>
    </ligand>
</feature>
<dbReference type="Gene3D" id="3.40.1180.10">
    <property type="entry name" value="Decaprenyl diphosphate synthase-like"/>
    <property type="match status" value="1"/>
</dbReference>
<comment type="caution">
    <text evidence="2">Lacks conserved residue(s) required for the propagation of feature annotation.</text>
</comment>
<dbReference type="GO" id="GO:0071555">
    <property type="term" value="P:cell wall organization"/>
    <property type="evidence" value="ECO:0007669"/>
    <property type="project" value="UniProtKB-KW"/>
</dbReference>
<keyword evidence="1 2" id="KW-0808">Transferase</keyword>
<dbReference type="GO" id="GO:0016094">
    <property type="term" value="P:polyprenol biosynthetic process"/>
    <property type="evidence" value="ECO:0007669"/>
    <property type="project" value="TreeGrafter"/>
</dbReference>
<comment type="caution">
    <text evidence="3">The sequence shown here is derived from an EMBL/GenBank/DDBJ whole genome shotgun (WGS) entry which is preliminary data.</text>
</comment>
<sequence length="259" mass="29098">MQLQQLAATADHPLRHVAVIMDGNNRWAMQRGLRGSAGHEAGAERIRDLLRAAKLHGVTTVTLFAFSSENWQRSKLEVRALMSLFSSYLKRESRKLAADNVRLRVVGDRGNFSRRLVEQIEQAEALTADGDFQLVLAVDYGGRWDIANAAKQLAQQVEQGTLKSADINEQRLAEQLQLAGIGDPDLCIRTAGEQRISNFLLWQLAYSEFYFSSCYWPDFDQAMFEQAAAEYYARQRRFGGRSDSSQLYTESDATSAAAH</sequence>
<dbReference type="GO" id="GO:0009252">
    <property type="term" value="P:peptidoglycan biosynthetic process"/>
    <property type="evidence" value="ECO:0007669"/>
    <property type="project" value="UniProtKB-UniRule"/>
</dbReference>
<keyword evidence="2" id="KW-0133">Cell shape</keyword>
<dbReference type="InterPro" id="IPR001441">
    <property type="entry name" value="UPP_synth-like"/>
</dbReference>
<keyword evidence="4" id="KW-1185">Reference proteome</keyword>
<gene>
    <name evidence="2 3" type="primary">uppS</name>
    <name evidence="3" type="ORF">E3W66_02670</name>
</gene>
<feature type="binding site" evidence="2">
    <location>
        <begin position="195"/>
        <end position="197"/>
    </location>
    <ligand>
        <name>substrate</name>
    </ligand>
</feature>
<dbReference type="InterPro" id="IPR018520">
    <property type="entry name" value="UPP_synth-like_CS"/>
</dbReference>
<reference evidence="3 4" key="1">
    <citation type="submission" date="2019-03" db="EMBL/GenBank/DDBJ databases">
        <title>Draft genome of Gammaproteobacteria bacterium LSUCC0057, a member of the SAR92 clade.</title>
        <authorList>
            <person name="Lanclos V.C."/>
            <person name="Doiron C."/>
            <person name="Henson M.W."/>
            <person name="Thrash J.C."/>
        </authorList>
    </citation>
    <scope>NUCLEOTIDE SEQUENCE [LARGE SCALE GENOMIC DNA]</scope>
    <source>
        <strain evidence="3 4">LSUCC0057</strain>
    </source>
</reference>
<keyword evidence="2" id="KW-0573">Peptidoglycan synthesis</keyword>
<dbReference type="SUPFAM" id="SSF64005">
    <property type="entry name" value="Undecaprenyl diphosphate synthase"/>
    <property type="match status" value="1"/>
</dbReference>
<dbReference type="PROSITE" id="PS01066">
    <property type="entry name" value="UPP_SYNTHASE"/>
    <property type="match status" value="1"/>
</dbReference>
<feature type="active site" description="Proton acceptor" evidence="2">
    <location>
        <position position="70"/>
    </location>
</feature>
<accession>A0A4Y8UNX6</accession>